<dbReference type="RefSeq" id="WP_155317282.1">
    <property type="nucleotide sequence ID" value="NZ_AP021874.1"/>
</dbReference>
<keyword evidence="4" id="KW-1185">Reference proteome</keyword>
<feature type="region of interest" description="Disordered" evidence="1">
    <location>
        <begin position="106"/>
        <end position="129"/>
    </location>
</feature>
<keyword evidence="2" id="KW-0812">Transmembrane</keyword>
<dbReference type="GO" id="GO:0015385">
    <property type="term" value="F:sodium:proton antiporter activity"/>
    <property type="evidence" value="ECO:0007669"/>
    <property type="project" value="TreeGrafter"/>
</dbReference>
<sequence>MSAVIASALLIIGSIFCLVAAVGMLRLPDTLIRMHAATKAGTLGAGFILAAEAVVAAELGTTLKAIAAIVFLLLTAPVAAHLIGRAAYHQGIHLFEKTWIDELGERLPGEPTAEKPPSDASDTSAAGDE</sequence>
<dbReference type="PANTHER" id="PTHR34703:SF1">
    <property type="entry name" value="ANTIPORTER SUBUNIT MNHG2-RELATED"/>
    <property type="match status" value="1"/>
</dbReference>
<evidence type="ECO:0000256" key="1">
    <source>
        <dbReference type="SAM" id="MobiDB-lite"/>
    </source>
</evidence>
<evidence type="ECO:0000256" key="2">
    <source>
        <dbReference type="SAM" id="Phobius"/>
    </source>
</evidence>
<dbReference type="Pfam" id="PF03334">
    <property type="entry name" value="PhaG_MnhG_YufB"/>
    <property type="match status" value="1"/>
</dbReference>
<dbReference type="Proteomes" id="UP000427906">
    <property type="component" value="Chromosome"/>
</dbReference>
<dbReference type="KEGG" id="dalk:DSCA_31470"/>
<keyword evidence="2" id="KW-0472">Membrane</keyword>
<reference evidence="3 4" key="1">
    <citation type="submission" date="2019-11" db="EMBL/GenBank/DDBJ databases">
        <title>Comparative genomics of hydrocarbon-degrading Desulfosarcina strains.</title>
        <authorList>
            <person name="Watanabe M."/>
            <person name="Kojima H."/>
            <person name="Fukui M."/>
        </authorList>
    </citation>
    <scope>NUCLEOTIDE SEQUENCE [LARGE SCALE GENOMIC DNA]</scope>
    <source>
        <strain evidence="3 4">PL12</strain>
    </source>
</reference>
<dbReference type="InterPro" id="IPR005133">
    <property type="entry name" value="PhaG_MnhG_YufB"/>
</dbReference>
<name>A0A5K7YX02_9BACT</name>
<feature type="transmembrane region" description="Helical" evidence="2">
    <location>
        <begin position="40"/>
        <end position="59"/>
    </location>
</feature>
<proteinExistence type="predicted"/>
<feature type="transmembrane region" description="Helical" evidence="2">
    <location>
        <begin position="65"/>
        <end position="84"/>
    </location>
</feature>
<protein>
    <submittedName>
        <fullName evidence="3">Na+/H+ antiporter subunit G</fullName>
    </submittedName>
</protein>
<keyword evidence="2" id="KW-1133">Transmembrane helix</keyword>
<feature type="compositionally biased region" description="Polar residues" evidence="1">
    <location>
        <begin position="120"/>
        <end position="129"/>
    </location>
</feature>
<feature type="compositionally biased region" description="Basic and acidic residues" evidence="1">
    <location>
        <begin position="106"/>
        <end position="117"/>
    </location>
</feature>
<gene>
    <name evidence="3" type="primary">mnhG</name>
    <name evidence="3" type="ORF">DSCA_31470</name>
</gene>
<evidence type="ECO:0000313" key="3">
    <source>
        <dbReference type="EMBL" id="BBO69217.1"/>
    </source>
</evidence>
<evidence type="ECO:0000313" key="4">
    <source>
        <dbReference type="Proteomes" id="UP000427906"/>
    </source>
</evidence>
<dbReference type="NCBIfam" id="NF009314">
    <property type="entry name" value="PRK12674.1-2"/>
    <property type="match status" value="1"/>
</dbReference>
<accession>A0A5K7YX02</accession>
<dbReference type="AlphaFoldDB" id="A0A5K7YX02"/>
<dbReference type="OrthoDB" id="5346950at2"/>
<dbReference type="EMBL" id="AP021874">
    <property type="protein sequence ID" value="BBO69217.1"/>
    <property type="molecule type" value="Genomic_DNA"/>
</dbReference>
<dbReference type="PANTHER" id="PTHR34703">
    <property type="entry name" value="ANTIPORTER SUBUNIT MNHG2-RELATED"/>
    <property type="match status" value="1"/>
</dbReference>
<organism evidence="3 4">
    <name type="scientific">Desulfosarcina alkanivorans</name>
    <dbReference type="NCBI Taxonomy" id="571177"/>
    <lineage>
        <taxon>Bacteria</taxon>
        <taxon>Pseudomonadati</taxon>
        <taxon>Thermodesulfobacteriota</taxon>
        <taxon>Desulfobacteria</taxon>
        <taxon>Desulfobacterales</taxon>
        <taxon>Desulfosarcinaceae</taxon>
        <taxon>Desulfosarcina</taxon>
    </lineage>
</organism>
<feature type="transmembrane region" description="Helical" evidence="2">
    <location>
        <begin position="6"/>
        <end position="28"/>
    </location>
</feature>
<dbReference type="NCBIfam" id="TIGR01300">
    <property type="entry name" value="CPA3_mnhG_phaG"/>
    <property type="match status" value="1"/>
</dbReference>